<evidence type="ECO:0000313" key="1">
    <source>
        <dbReference type="EMBL" id="KAK5623617.1"/>
    </source>
</evidence>
<dbReference type="AlphaFoldDB" id="A0AAV9SQ61"/>
<dbReference type="Proteomes" id="UP001311232">
    <property type="component" value="Unassembled WGS sequence"/>
</dbReference>
<keyword evidence="2" id="KW-1185">Reference proteome</keyword>
<evidence type="ECO:0000313" key="2">
    <source>
        <dbReference type="Proteomes" id="UP001311232"/>
    </source>
</evidence>
<dbReference type="EMBL" id="JAHHUM010000021">
    <property type="protein sequence ID" value="KAK5623617.1"/>
    <property type="molecule type" value="Genomic_DNA"/>
</dbReference>
<name>A0AAV9SQ61_9TELE</name>
<sequence>MLQQQRCVLGIYDGNPTTTRTNRPVKQTGQHINIKSPADYSVHPDVMHDALQCCRTNETLQRQVVRFYESPSADEFRLEQLLKYITGVSTGFTSGRNQERIR</sequence>
<comment type="caution">
    <text evidence="1">The sequence shown here is derived from an EMBL/GenBank/DDBJ whole genome shotgun (WGS) entry which is preliminary data.</text>
</comment>
<reference evidence="1 2" key="1">
    <citation type="submission" date="2021-06" db="EMBL/GenBank/DDBJ databases">
        <authorList>
            <person name="Palmer J.M."/>
        </authorList>
    </citation>
    <scope>NUCLEOTIDE SEQUENCE [LARGE SCALE GENOMIC DNA]</scope>
    <source>
        <strain evidence="1 2">MEX-2019</strain>
        <tissue evidence="1">Muscle</tissue>
    </source>
</reference>
<gene>
    <name evidence="1" type="ORF">CRENBAI_010467</name>
</gene>
<protein>
    <submittedName>
        <fullName evidence="1">Uncharacterized protein</fullName>
    </submittedName>
</protein>
<proteinExistence type="predicted"/>
<organism evidence="1 2">
    <name type="scientific">Crenichthys baileyi</name>
    <name type="common">White River springfish</name>
    <dbReference type="NCBI Taxonomy" id="28760"/>
    <lineage>
        <taxon>Eukaryota</taxon>
        <taxon>Metazoa</taxon>
        <taxon>Chordata</taxon>
        <taxon>Craniata</taxon>
        <taxon>Vertebrata</taxon>
        <taxon>Euteleostomi</taxon>
        <taxon>Actinopterygii</taxon>
        <taxon>Neopterygii</taxon>
        <taxon>Teleostei</taxon>
        <taxon>Neoteleostei</taxon>
        <taxon>Acanthomorphata</taxon>
        <taxon>Ovalentaria</taxon>
        <taxon>Atherinomorphae</taxon>
        <taxon>Cyprinodontiformes</taxon>
        <taxon>Goodeidae</taxon>
        <taxon>Crenichthys</taxon>
    </lineage>
</organism>
<accession>A0AAV9SQ61</accession>